<evidence type="ECO:0000256" key="1">
    <source>
        <dbReference type="ARBA" id="ARBA00022729"/>
    </source>
</evidence>
<comment type="caution">
    <text evidence="3">The sequence shown here is derived from an EMBL/GenBank/DDBJ whole genome shotgun (WGS) entry which is preliminary data.</text>
</comment>
<dbReference type="InterPro" id="IPR029051">
    <property type="entry name" value="DUF4352"/>
</dbReference>
<gene>
    <name evidence="3" type="ORF">GCM10007116_15340</name>
</gene>
<evidence type="ECO:0000313" key="3">
    <source>
        <dbReference type="EMBL" id="GGT98858.1"/>
    </source>
</evidence>
<proteinExistence type="predicted"/>
<sequence length="798" mass="84685">MPSLALIIVVAVVIIAGVGGTVIVLQHISVKHTIYTNVTVPSTQNSSSTPTTHPVSGQASGLTIQVSSVIDAKALAQYRGLGGLKYELLFVTITNDLNSPTVVTPGDFALVGSDGQTYNEVALSAFQFSTLETTPIQAGQSVNGFLAFQLPYGVQPRSLQYKGTTISLAGVKVQYLSVLNVTPVFNDSDVVASSGSQGMLIAGVNGVPAVMQLEIYNNHSSVPVELVGVTAQGPVELARSPTLHVSLPPRGSYALTLNLSLPDSSVYGSAEVDVLTSLNSSAYSGSVRSLVNDTVLAELQGLTGQSYLSYNVTVSYDGGSSFTVLPQDFALVTTQGTYRAEQVQLPGVGAAYGTPTVTYSGGATETLVFKVPSTAVPLQVVYNTSNGLRVFQFDAHVPVTGYVLFVKQVTSNSNDSEVRTSILPSSEANSLYSGSFGGYFFVTGEKVPFVVTVVNGHTEVPVEVSGITSNGPFTVTDNFSGAFVLQGDTENYQFFLQPGNESYLGDVHLTVDIGFHPSFYNLTVLNSINASSFGEYLQSIGGPQGLTFVVYNVSVRYDGPGSFQFSPERVVLVTNQGDFRVYNYSYSGSQWPSSYAFIQKSGGCSDTVDDWIPGVPTYMSFGFICLDQTPGMNSSSLSTGSSTQGYLVFGIPRGATPESFVYLTGNNLTVFSANAAFHPDEYISGVKVVINMINSKGQELTSQEVVFGIDGGSPQYAFARVLGNGLDIGEGPVAKVSVNYPTEPPIQFSIVRNQTPGGDVFAGYDYYVANLVTQIKFLPSDQSYWNSSAVLTVNVYFS</sequence>
<reference evidence="3" key="2">
    <citation type="submission" date="2020-09" db="EMBL/GenBank/DDBJ databases">
        <authorList>
            <person name="Sun Q."/>
            <person name="Ohkuma M."/>
        </authorList>
    </citation>
    <scope>NUCLEOTIDE SEQUENCE</scope>
    <source>
        <strain evidence="3">JCM 31740</strain>
    </source>
</reference>
<dbReference type="Proteomes" id="UP000616143">
    <property type="component" value="Unassembled WGS sequence"/>
</dbReference>
<protein>
    <recommendedName>
        <fullName evidence="2">DUF4352 domain-containing protein</fullName>
    </recommendedName>
</protein>
<dbReference type="AlphaFoldDB" id="A0A830H2M8"/>
<organism evidence="3 4">
    <name type="scientific">Sulfodiicoccus acidiphilus</name>
    <dbReference type="NCBI Taxonomy" id="1670455"/>
    <lineage>
        <taxon>Archaea</taxon>
        <taxon>Thermoproteota</taxon>
        <taxon>Thermoprotei</taxon>
        <taxon>Sulfolobales</taxon>
        <taxon>Sulfolobaceae</taxon>
        <taxon>Sulfodiicoccus</taxon>
    </lineage>
</organism>
<name>A0A830H2M8_9CREN</name>
<reference evidence="3" key="1">
    <citation type="journal article" date="2014" name="Int. J. Syst. Evol. Microbiol.">
        <title>Complete genome sequence of Corynebacterium casei LMG S-19264T (=DSM 44701T), isolated from a smear-ripened cheese.</title>
        <authorList>
            <consortium name="US DOE Joint Genome Institute (JGI-PGF)"/>
            <person name="Walter F."/>
            <person name="Albersmeier A."/>
            <person name="Kalinowski J."/>
            <person name="Ruckert C."/>
        </authorList>
    </citation>
    <scope>NUCLEOTIDE SEQUENCE</scope>
    <source>
        <strain evidence="3">JCM 31740</strain>
    </source>
</reference>
<dbReference type="Gene3D" id="2.60.40.1240">
    <property type="match status" value="1"/>
</dbReference>
<dbReference type="RefSeq" id="WP_188848541.1">
    <property type="nucleotide sequence ID" value="NZ_BMQS01000013.1"/>
</dbReference>
<dbReference type="EMBL" id="BMQS01000013">
    <property type="protein sequence ID" value="GGT98858.1"/>
    <property type="molecule type" value="Genomic_DNA"/>
</dbReference>
<dbReference type="InterPro" id="IPR029050">
    <property type="entry name" value="Immunoprotect_excell_Ig-like"/>
</dbReference>
<evidence type="ECO:0000313" key="4">
    <source>
        <dbReference type="Proteomes" id="UP000616143"/>
    </source>
</evidence>
<feature type="domain" description="DUF4352" evidence="2">
    <location>
        <begin position="83"/>
        <end position="163"/>
    </location>
</feature>
<accession>A0A830H2M8</accession>
<keyword evidence="1" id="KW-0732">Signal</keyword>
<dbReference type="Pfam" id="PF11611">
    <property type="entry name" value="DUF4352"/>
    <property type="match status" value="1"/>
</dbReference>
<evidence type="ECO:0000259" key="2">
    <source>
        <dbReference type="Pfam" id="PF11611"/>
    </source>
</evidence>